<name>A0A212EP44_DANPL</name>
<dbReference type="InterPro" id="IPR052253">
    <property type="entry name" value="CR1/CR2-DNA-binding_regulator"/>
</dbReference>
<dbReference type="PANTHER" id="PTHR13006:SF9">
    <property type="entry name" value="GLUCOSE TRANSPORTER 4 ENHANCER FACTOR, ISOFORM G"/>
    <property type="match status" value="1"/>
</dbReference>
<keyword evidence="4" id="KW-0862">Zinc</keyword>
<evidence type="ECO:0000256" key="6">
    <source>
        <dbReference type="ARBA" id="ARBA00023125"/>
    </source>
</evidence>
<proteinExistence type="predicted"/>
<keyword evidence="5" id="KW-0805">Transcription regulation</keyword>
<dbReference type="AlphaFoldDB" id="A0A212EP44"/>
<feature type="region of interest" description="Disordered" evidence="9">
    <location>
        <begin position="75"/>
        <end position="97"/>
    </location>
</feature>
<evidence type="ECO:0000256" key="2">
    <source>
        <dbReference type="ARBA" id="ARBA00022723"/>
    </source>
</evidence>
<dbReference type="GO" id="GO:0008270">
    <property type="term" value="F:zinc ion binding"/>
    <property type="evidence" value="ECO:0007669"/>
    <property type="project" value="UniProtKB-KW"/>
</dbReference>
<dbReference type="EMBL" id="AGBW02013542">
    <property type="protein sequence ID" value="OWR43249.1"/>
    <property type="molecule type" value="Genomic_DNA"/>
</dbReference>
<feature type="region of interest" description="Disordered" evidence="9">
    <location>
        <begin position="121"/>
        <end position="199"/>
    </location>
</feature>
<dbReference type="PANTHER" id="PTHR13006">
    <property type="entry name" value="PAPILLOMAVIRUS REGULATORY FACTOR PRF-1"/>
    <property type="match status" value="1"/>
</dbReference>
<dbReference type="Proteomes" id="UP000007151">
    <property type="component" value="Unassembled WGS sequence"/>
</dbReference>
<keyword evidence="2" id="KW-0479">Metal-binding</keyword>
<evidence type="ECO:0000256" key="8">
    <source>
        <dbReference type="ARBA" id="ARBA00023242"/>
    </source>
</evidence>
<keyword evidence="7" id="KW-0804">Transcription</keyword>
<dbReference type="KEGG" id="dpl:KGM_204220"/>
<dbReference type="GO" id="GO:0006357">
    <property type="term" value="P:regulation of transcription by RNA polymerase II"/>
    <property type="evidence" value="ECO:0007669"/>
    <property type="project" value="TreeGrafter"/>
</dbReference>
<comment type="caution">
    <text evidence="10">The sequence shown here is derived from an EMBL/GenBank/DDBJ whole genome shotgun (WGS) entry which is preliminary data.</text>
</comment>
<evidence type="ECO:0000256" key="7">
    <source>
        <dbReference type="ARBA" id="ARBA00023163"/>
    </source>
</evidence>
<dbReference type="STRING" id="278856.A0A212EP44"/>
<organism evidence="10 11">
    <name type="scientific">Danaus plexippus plexippus</name>
    <dbReference type="NCBI Taxonomy" id="278856"/>
    <lineage>
        <taxon>Eukaryota</taxon>
        <taxon>Metazoa</taxon>
        <taxon>Ecdysozoa</taxon>
        <taxon>Arthropoda</taxon>
        <taxon>Hexapoda</taxon>
        <taxon>Insecta</taxon>
        <taxon>Pterygota</taxon>
        <taxon>Neoptera</taxon>
        <taxon>Endopterygota</taxon>
        <taxon>Lepidoptera</taxon>
        <taxon>Glossata</taxon>
        <taxon>Ditrysia</taxon>
        <taxon>Papilionoidea</taxon>
        <taxon>Nymphalidae</taxon>
        <taxon>Danainae</taxon>
        <taxon>Danaini</taxon>
        <taxon>Danaina</taxon>
        <taxon>Danaus</taxon>
        <taxon>Danaus</taxon>
    </lineage>
</organism>
<dbReference type="eggNOG" id="ENOG502QW7P">
    <property type="taxonomic scope" value="Eukaryota"/>
</dbReference>
<gene>
    <name evidence="10" type="ORF">KGM_204220</name>
</gene>
<evidence type="ECO:0000256" key="9">
    <source>
        <dbReference type="SAM" id="MobiDB-lite"/>
    </source>
</evidence>
<dbReference type="GO" id="GO:0000978">
    <property type="term" value="F:RNA polymerase II cis-regulatory region sequence-specific DNA binding"/>
    <property type="evidence" value="ECO:0007669"/>
    <property type="project" value="TreeGrafter"/>
</dbReference>
<keyword evidence="6" id="KW-0238">DNA-binding</keyword>
<evidence type="ECO:0000256" key="4">
    <source>
        <dbReference type="ARBA" id="ARBA00022833"/>
    </source>
</evidence>
<evidence type="ECO:0000313" key="10">
    <source>
        <dbReference type="EMBL" id="OWR43249.1"/>
    </source>
</evidence>
<evidence type="ECO:0000256" key="3">
    <source>
        <dbReference type="ARBA" id="ARBA00022771"/>
    </source>
</evidence>
<sequence length="199" mass="21880">MQSLLWSSRLTFTASLGPDRPPNTSIVPIELRKRLEEIRLLESRKSARLADVDTDFARLADMAGDRRRASATIEVPAHHMQGSRKRGPSSSCELGYGERDDQMNECNAALVLMSLSCSPNSPRPSAWGGRSSVSPGASSSSGSSWRSGTPSPPPVSSSFSDEGIAMDYEDLHPRKKRPPYQRLQLDRDTDHARFHIATT</sequence>
<dbReference type="GO" id="GO:0003700">
    <property type="term" value="F:DNA-binding transcription factor activity"/>
    <property type="evidence" value="ECO:0007669"/>
    <property type="project" value="TreeGrafter"/>
</dbReference>
<protein>
    <submittedName>
        <fullName evidence="10">Uncharacterized protein</fullName>
    </submittedName>
</protein>
<dbReference type="InParanoid" id="A0A212EP44"/>
<feature type="compositionally biased region" description="Basic and acidic residues" evidence="9">
    <location>
        <begin position="184"/>
        <end position="193"/>
    </location>
</feature>
<reference evidence="10 11" key="1">
    <citation type="journal article" date="2011" name="Cell">
        <title>The monarch butterfly genome yields insights into long-distance migration.</title>
        <authorList>
            <person name="Zhan S."/>
            <person name="Merlin C."/>
            <person name="Boore J.L."/>
            <person name="Reppert S.M."/>
        </authorList>
    </citation>
    <scope>NUCLEOTIDE SEQUENCE [LARGE SCALE GENOMIC DNA]</scope>
    <source>
        <strain evidence="10">F-2</strain>
    </source>
</reference>
<keyword evidence="3" id="KW-0863">Zinc-finger</keyword>
<evidence type="ECO:0000313" key="11">
    <source>
        <dbReference type="Proteomes" id="UP000007151"/>
    </source>
</evidence>
<evidence type="ECO:0000256" key="5">
    <source>
        <dbReference type="ARBA" id="ARBA00023015"/>
    </source>
</evidence>
<comment type="subcellular location">
    <subcellularLocation>
        <location evidence="1">Nucleus</location>
    </subcellularLocation>
</comment>
<accession>A0A212EP44</accession>
<feature type="compositionally biased region" description="Low complexity" evidence="9">
    <location>
        <begin position="128"/>
        <end position="149"/>
    </location>
</feature>
<keyword evidence="11" id="KW-1185">Reference proteome</keyword>
<keyword evidence="8" id="KW-0539">Nucleus</keyword>
<dbReference type="GO" id="GO:0005634">
    <property type="term" value="C:nucleus"/>
    <property type="evidence" value="ECO:0007669"/>
    <property type="project" value="UniProtKB-SubCell"/>
</dbReference>
<evidence type="ECO:0000256" key="1">
    <source>
        <dbReference type="ARBA" id="ARBA00004123"/>
    </source>
</evidence>